<proteinExistence type="inferred from homology"/>
<keyword evidence="6 7" id="KW-0472">Membrane</keyword>
<gene>
    <name evidence="10" type="ORF">OS242_17725</name>
</gene>
<evidence type="ECO:0000259" key="9">
    <source>
        <dbReference type="Pfam" id="PF12704"/>
    </source>
</evidence>
<feature type="domain" description="MacB-like periplasmic core" evidence="9">
    <location>
        <begin position="19"/>
        <end position="242"/>
    </location>
</feature>
<dbReference type="Pfam" id="PF12704">
    <property type="entry name" value="MacB_PCD"/>
    <property type="match status" value="1"/>
</dbReference>
<evidence type="ECO:0000256" key="7">
    <source>
        <dbReference type="SAM" id="Phobius"/>
    </source>
</evidence>
<comment type="subcellular location">
    <subcellularLocation>
        <location evidence="1">Cell membrane</location>
        <topology evidence="1">Multi-pass membrane protein</topology>
    </subcellularLocation>
</comment>
<evidence type="ECO:0000256" key="2">
    <source>
        <dbReference type="ARBA" id="ARBA00005236"/>
    </source>
</evidence>
<organism evidence="10 11">
    <name type="scientific">Tumebacillus lacus</name>
    <dbReference type="NCBI Taxonomy" id="2995335"/>
    <lineage>
        <taxon>Bacteria</taxon>
        <taxon>Bacillati</taxon>
        <taxon>Bacillota</taxon>
        <taxon>Bacilli</taxon>
        <taxon>Bacillales</taxon>
        <taxon>Alicyclobacillaceae</taxon>
        <taxon>Tumebacillus</taxon>
    </lineage>
</organism>
<feature type="transmembrane region" description="Helical" evidence="7">
    <location>
        <begin position="272"/>
        <end position="296"/>
    </location>
</feature>
<sequence length="412" mass="43980">MRSIIGMAFRNIFRQKRRTFLLGISIVLGTFVLILGLSFVDGIQKQLFENMLVQQTGHFVVHHESHPVDSSPMAKPDTDLDHALSDDAALEKEIAGMPGIERVIKQTTFAGSLANESGVSAVTVIGQSGMNGEPLADIVNATAASSDPKSEGLYLPKSLSEELDLSVGDEVTLFVRNDAGEMRQELFAVKGVFDSVAPWLSSNAYISLERAQQMLGSEGKSMEWLVYGEKSADLAALEAALDSKTAAKSGWQVATAEEAGGFYAGATLGFKALLIVNLSLIFIVVAMGMTNLMLMASLERTKEIGTLLALGTPRAKVAWLLILEALIIALLATAVSAVLGVATVSWLGSVGIDLQVEAMKYSIGGTKVYPVLSVTNLLLTLGVVTVVIFLAALYPAVKACRWSPIRALRGQY</sequence>
<evidence type="ECO:0000313" key="11">
    <source>
        <dbReference type="Proteomes" id="UP001208017"/>
    </source>
</evidence>
<dbReference type="EMBL" id="JAPMLT010000013">
    <property type="protein sequence ID" value="MCX7571786.1"/>
    <property type="molecule type" value="Genomic_DNA"/>
</dbReference>
<keyword evidence="3" id="KW-1003">Cell membrane</keyword>
<keyword evidence="11" id="KW-1185">Reference proteome</keyword>
<evidence type="ECO:0000313" key="10">
    <source>
        <dbReference type="EMBL" id="MCX7571786.1"/>
    </source>
</evidence>
<dbReference type="PANTHER" id="PTHR30489:SF0">
    <property type="entry name" value="LIPOPROTEIN-RELEASING SYSTEM TRANSMEMBRANE PROTEIN LOLE"/>
    <property type="match status" value="1"/>
</dbReference>
<feature type="domain" description="ABC3 transporter permease C-terminal" evidence="8">
    <location>
        <begin position="279"/>
        <end position="401"/>
    </location>
</feature>
<keyword evidence="5 7" id="KW-1133">Transmembrane helix</keyword>
<feature type="transmembrane region" description="Helical" evidence="7">
    <location>
        <begin position="368"/>
        <end position="394"/>
    </location>
</feature>
<dbReference type="Pfam" id="PF02687">
    <property type="entry name" value="FtsX"/>
    <property type="match status" value="1"/>
</dbReference>
<accession>A0ABT3X4F9</accession>
<dbReference type="InterPro" id="IPR051447">
    <property type="entry name" value="Lipoprotein-release_system"/>
</dbReference>
<evidence type="ECO:0000256" key="6">
    <source>
        <dbReference type="ARBA" id="ARBA00023136"/>
    </source>
</evidence>
<keyword evidence="4 7" id="KW-0812">Transmembrane</keyword>
<comment type="similarity">
    <text evidence="2">Belongs to the ABC-4 integral membrane protein family. LolC/E subfamily.</text>
</comment>
<dbReference type="InterPro" id="IPR025857">
    <property type="entry name" value="MacB_PCD"/>
</dbReference>
<feature type="transmembrane region" description="Helical" evidence="7">
    <location>
        <begin position="20"/>
        <end position="40"/>
    </location>
</feature>
<reference evidence="10 11" key="1">
    <citation type="submission" date="2022-11" db="EMBL/GenBank/DDBJ databases">
        <title>Study of microbial diversity in lake waters.</title>
        <authorList>
            <person name="Zhang J."/>
        </authorList>
    </citation>
    <scope>NUCLEOTIDE SEQUENCE [LARGE SCALE GENOMIC DNA]</scope>
    <source>
        <strain evidence="10 11">DT12</strain>
    </source>
</reference>
<feature type="transmembrane region" description="Helical" evidence="7">
    <location>
        <begin position="317"/>
        <end position="348"/>
    </location>
</feature>
<dbReference type="PANTHER" id="PTHR30489">
    <property type="entry name" value="LIPOPROTEIN-RELEASING SYSTEM TRANSMEMBRANE PROTEIN LOLE"/>
    <property type="match status" value="1"/>
</dbReference>
<dbReference type="RefSeq" id="WP_267153037.1">
    <property type="nucleotide sequence ID" value="NZ_JAPMLT010000013.1"/>
</dbReference>
<dbReference type="Proteomes" id="UP001208017">
    <property type="component" value="Unassembled WGS sequence"/>
</dbReference>
<evidence type="ECO:0000256" key="4">
    <source>
        <dbReference type="ARBA" id="ARBA00022692"/>
    </source>
</evidence>
<name>A0ABT3X4F9_9BACL</name>
<evidence type="ECO:0000256" key="5">
    <source>
        <dbReference type="ARBA" id="ARBA00022989"/>
    </source>
</evidence>
<evidence type="ECO:0000256" key="3">
    <source>
        <dbReference type="ARBA" id="ARBA00022475"/>
    </source>
</evidence>
<dbReference type="InterPro" id="IPR003838">
    <property type="entry name" value="ABC3_permease_C"/>
</dbReference>
<evidence type="ECO:0000256" key="1">
    <source>
        <dbReference type="ARBA" id="ARBA00004651"/>
    </source>
</evidence>
<evidence type="ECO:0000259" key="8">
    <source>
        <dbReference type="Pfam" id="PF02687"/>
    </source>
</evidence>
<protein>
    <submittedName>
        <fullName evidence="10">FtsX-like permease family protein</fullName>
    </submittedName>
</protein>
<comment type="caution">
    <text evidence="10">The sequence shown here is derived from an EMBL/GenBank/DDBJ whole genome shotgun (WGS) entry which is preliminary data.</text>
</comment>